<dbReference type="EC" id="2.1.1.-" evidence="4"/>
<dbReference type="GO" id="GO:0003677">
    <property type="term" value="F:DNA binding"/>
    <property type="evidence" value="ECO:0007669"/>
    <property type="project" value="InterPro"/>
</dbReference>
<dbReference type="GO" id="GO:0008170">
    <property type="term" value="F:N-methyltransferase activity"/>
    <property type="evidence" value="ECO:0007669"/>
    <property type="project" value="InterPro"/>
</dbReference>
<dbReference type="Pfam" id="PF01555">
    <property type="entry name" value="N6_N4_Mtase"/>
    <property type="match status" value="1"/>
</dbReference>
<feature type="region of interest" description="Disordered" evidence="5">
    <location>
        <begin position="251"/>
        <end position="278"/>
    </location>
</feature>
<evidence type="ECO:0000313" key="8">
    <source>
        <dbReference type="Proteomes" id="UP000275395"/>
    </source>
</evidence>
<dbReference type="PROSITE" id="PS00092">
    <property type="entry name" value="N6_MTASE"/>
    <property type="match status" value="1"/>
</dbReference>
<evidence type="ECO:0000313" key="7">
    <source>
        <dbReference type="EMBL" id="RLP70887.1"/>
    </source>
</evidence>
<evidence type="ECO:0000256" key="4">
    <source>
        <dbReference type="RuleBase" id="RU362026"/>
    </source>
</evidence>
<dbReference type="InterPro" id="IPR029063">
    <property type="entry name" value="SAM-dependent_MTases_sf"/>
</dbReference>
<proteinExistence type="inferred from homology"/>
<comment type="caution">
    <text evidence="7">The sequence shown here is derived from an EMBL/GenBank/DDBJ whole genome shotgun (WGS) entry which is preliminary data.</text>
</comment>
<sequence>MDRQLTLHAGDCRTVMAGMPDASVDAIVTDPPYELGFMGKGWDSSGIAYDPEVWAQALRVLKPGGHLLAFGATRTWHRLAVAVEDAGFEIRESIAWMYGSGFPKSMDVAKAIDKAAGIRRGRAGAVVSGNGAMSGGNYERTEKGAPATAEAEKWAGWGTALKPAFEPVVVARKPSDGTVAANVLAHGTGALNIDASRIGRGDGDRTEYGRDKLLDYAHERVAMGVINQTTPYAPHDAGRFPSNVILDESQAAELDKQTGVTTSRKGKPRSGKSGDGWGMTATGAEYDDIGGASRFFYVAKAGADERPVVDGVAHATVKPLALMRYLVRLITPPGGTVLDPFAGSGTTLEAALIEGFNAVGIELEADHLPLIRKRLGTPIQQSLFGDWSDTA</sequence>
<evidence type="ECO:0000256" key="5">
    <source>
        <dbReference type="SAM" id="MobiDB-lite"/>
    </source>
</evidence>
<dbReference type="Proteomes" id="UP000275395">
    <property type="component" value="Unassembled WGS sequence"/>
</dbReference>
<comment type="similarity">
    <text evidence="1 4">Belongs to the N(4)/N(6)-methyltransferase family.</text>
</comment>
<dbReference type="EMBL" id="RCUW01000001">
    <property type="protein sequence ID" value="RLP70887.1"/>
    <property type="molecule type" value="Genomic_DNA"/>
</dbReference>
<protein>
    <recommendedName>
        <fullName evidence="4">Methyltransferase</fullName>
        <ecNumber evidence="4">2.1.1.-</ecNumber>
    </recommendedName>
</protein>
<dbReference type="AlphaFoldDB" id="A0A3L6ZSM8"/>
<dbReference type="RefSeq" id="WP_121657428.1">
    <property type="nucleotide sequence ID" value="NZ_RCUW01000001.1"/>
</dbReference>
<accession>A0A3L6ZSM8</accession>
<name>A0A3L6ZSM8_9MICO</name>
<evidence type="ECO:0000256" key="1">
    <source>
        <dbReference type="ARBA" id="ARBA00006594"/>
    </source>
</evidence>
<dbReference type="PRINTS" id="PR00508">
    <property type="entry name" value="S21N4MTFRASE"/>
</dbReference>
<evidence type="ECO:0000259" key="6">
    <source>
        <dbReference type="Pfam" id="PF01555"/>
    </source>
</evidence>
<keyword evidence="3 7" id="KW-0808">Transferase</keyword>
<dbReference type="InterPro" id="IPR002052">
    <property type="entry name" value="DNA_methylase_N6_adenine_CS"/>
</dbReference>
<evidence type="ECO:0000256" key="2">
    <source>
        <dbReference type="ARBA" id="ARBA00022603"/>
    </source>
</evidence>
<evidence type="ECO:0000256" key="3">
    <source>
        <dbReference type="ARBA" id="ARBA00022679"/>
    </source>
</evidence>
<gene>
    <name evidence="7" type="ORF">D9V30_00170</name>
</gene>
<reference evidence="7 8" key="1">
    <citation type="submission" date="2018-10" db="EMBL/GenBank/DDBJ databases">
        <authorList>
            <person name="Li J."/>
        </authorList>
    </citation>
    <scope>NUCLEOTIDE SEQUENCE [LARGE SCALE GENOMIC DNA]</scope>
    <source>
        <strain evidence="7 8">JCM 30549</strain>
    </source>
</reference>
<dbReference type="Gene3D" id="3.40.50.150">
    <property type="entry name" value="Vaccinia Virus protein VP39"/>
    <property type="match status" value="1"/>
</dbReference>
<organism evidence="7 8">
    <name type="scientific">Mycetocola reblochoni</name>
    <dbReference type="NCBI Taxonomy" id="331618"/>
    <lineage>
        <taxon>Bacteria</taxon>
        <taxon>Bacillati</taxon>
        <taxon>Actinomycetota</taxon>
        <taxon>Actinomycetes</taxon>
        <taxon>Micrococcales</taxon>
        <taxon>Microbacteriaceae</taxon>
        <taxon>Mycetocola</taxon>
    </lineage>
</organism>
<dbReference type="InterPro" id="IPR002941">
    <property type="entry name" value="DNA_methylase_N4/N6"/>
</dbReference>
<dbReference type="GO" id="GO:0032259">
    <property type="term" value="P:methylation"/>
    <property type="evidence" value="ECO:0007669"/>
    <property type="project" value="UniProtKB-KW"/>
</dbReference>
<keyword evidence="2 7" id="KW-0489">Methyltransferase</keyword>
<feature type="domain" description="DNA methylase N-4/N-6" evidence="6">
    <location>
        <begin position="24"/>
        <end position="371"/>
    </location>
</feature>
<dbReference type="InterPro" id="IPR001091">
    <property type="entry name" value="RM_Methyltransferase"/>
</dbReference>
<dbReference type="SUPFAM" id="SSF53335">
    <property type="entry name" value="S-adenosyl-L-methionine-dependent methyltransferases"/>
    <property type="match status" value="1"/>
</dbReference>